<organism evidence="1 2">
    <name type="scientific">Streptomyces nigrescens</name>
    <dbReference type="NCBI Taxonomy" id="1920"/>
    <lineage>
        <taxon>Bacteria</taxon>
        <taxon>Bacillati</taxon>
        <taxon>Actinomycetota</taxon>
        <taxon>Actinomycetes</taxon>
        <taxon>Kitasatosporales</taxon>
        <taxon>Streptomycetaceae</taxon>
        <taxon>Streptomyces</taxon>
    </lineage>
</organism>
<proteinExistence type="predicted"/>
<accession>A0ABY7IBU4</accession>
<sequence length="58" mass="6406">MRPVVMCQRWSCASFRAIARALPEGGRHGLLVLEFGLAVMGREVMENDRGRSFGPAES</sequence>
<evidence type="ECO:0000313" key="2">
    <source>
        <dbReference type="Proteomes" id="UP001210609"/>
    </source>
</evidence>
<name>A0ABY7IBU4_STRNI</name>
<keyword evidence="2" id="KW-1185">Reference proteome</keyword>
<dbReference type="Proteomes" id="UP001210609">
    <property type="component" value="Chromosome"/>
</dbReference>
<protein>
    <submittedName>
        <fullName evidence="1">Uncharacterized protein</fullName>
    </submittedName>
</protein>
<reference evidence="1 2" key="1">
    <citation type="submission" date="2022-12" db="EMBL/GenBank/DDBJ databases">
        <authorList>
            <person name="Ruckert C."/>
            <person name="Busche T."/>
            <person name="Kalinowski J."/>
            <person name="Wittmann C."/>
        </authorList>
    </citation>
    <scope>NUCLEOTIDE SEQUENCE [LARGE SCALE GENOMIC DNA]</scope>
    <source>
        <strain evidence="1 2">DSM 40555</strain>
    </source>
</reference>
<gene>
    <name evidence="1" type="ORF">STRLI_000965</name>
</gene>
<evidence type="ECO:0000313" key="1">
    <source>
        <dbReference type="EMBL" id="WAT95270.1"/>
    </source>
</evidence>
<dbReference type="EMBL" id="CP114202">
    <property type="protein sequence ID" value="WAT95270.1"/>
    <property type="molecule type" value="Genomic_DNA"/>
</dbReference>
<dbReference type="RefSeq" id="WP_159484571.1">
    <property type="nucleotide sequence ID" value="NZ_BLIP01000001.1"/>
</dbReference>